<evidence type="ECO:0000256" key="3">
    <source>
        <dbReference type="SAM" id="SignalP"/>
    </source>
</evidence>
<proteinExistence type="predicted"/>
<dbReference type="AlphaFoldDB" id="A0AAV4M1R5"/>
<feature type="compositionally biased region" description="Basic and acidic residues" evidence="1">
    <location>
        <begin position="68"/>
        <end position="79"/>
    </location>
</feature>
<evidence type="ECO:0000256" key="1">
    <source>
        <dbReference type="SAM" id="MobiDB-lite"/>
    </source>
</evidence>
<dbReference type="Proteomes" id="UP001497744">
    <property type="component" value="Unassembled WGS sequence"/>
</dbReference>
<keyword evidence="3" id="KW-0732">Signal</keyword>
<feature type="chain" id="PRO_5043719253" evidence="3">
    <location>
        <begin position="23"/>
        <end position="171"/>
    </location>
</feature>
<organism evidence="4 5">
    <name type="scientific">Babesia caballi</name>
    <dbReference type="NCBI Taxonomy" id="5871"/>
    <lineage>
        <taxon>Eukaryota</taxon>
        <taxon>Sar</taxon>
        <taxon>Alveolata</taxon>
        <taxon>Apicomplexa</taxon>
        <taxon>Aconoidasida</taxon>
        <taxon>Piroplasmida</taxon>
        <taxon>Babesiidae</taxon>
        <taxon>Babesia</taxon>
    </lineage>
</organism>
<feature type="transmembrane region" description="Helical" evidence="2">
    <location>
        <begin position="114"/>
        <end position="134"/>
    </location>
</feature>
<keyword evidence="5" id="KW-1185">Reference proteome</keyword>
<comment type="caution">
    <text evidence="4">The sequence shown here is derived from an EMBL/GenBank/DDBJ whole genome shotgun (WGS) entry which is preliminary data.</text>
</comment>
<feature type="signal peptide" evidence="3">
    <location>
        <begin position="1"/>
        <end position="22"/>
    </location>
</feature>
<sequence length="171" mass="19155">MADPRRLLFWSILALFSGPSAARQLHSRHPHTGKTLHVKNHAQKAWIAPKSHASEADHAKSHSSAKAEPLKAAKTEDKAQQEPVIPFEDLMRGRAAVQLPADQSYAQIQPKKSLIGAIVIFALYFLGAMVYNYIRKLTEQDRVDQALREYEEEREHYIETGETIDVSGSGV</sequence>
<keyword evidence="2" id="KW-1133">Transmembrane helix</keyword>
<evidence type="ECO:0000313" key="4">
    <source>
        <dbReference type="EMBL" id="GIX65321.1"/>
    </source>
</evidence>
<reference evidence="4 5" key="1">
    <citation type="submission" date="2021-06" db="EMBL/GenBank/DDBJ databases">
        <title>Genome sequence of Babesia caballi.</title>
        <authorList>
            <person name="Yamagishi J."/>
            <person name="Kidaka T."/>
            <person name="Ochi A."/>
        </authorList>
    </citation>
    <scope>NUCLEOTIDE SEQUENCE [LARGE SCALE GENOMIC DNA]</scope>
    <source>
        <strain evidence="4">USDA-D6B2</strain>
    </source>
</reference>
<accession>A0AAV4M1R5</accession>
<feature type="region of interest" description="Disordered" evidence="1">
    <location>
        <begin position="49"/>
        <end position="79"/>
    </location>
</feature>
<keyword evidence="2" id="KW-0472">Membrane</keyword>
<evidence type="ECO:0000256" key="2">
    <source>
        <dbReference type="SAM" id="Phobius"/>
    </source>
</evidence>
<protein>
    <submittedName>
        <fullName evidence="4">Membrane protein, putative</fullName>
    </submittedName>
</protein>
<evidence type="ECO:0000313" key="5">
    <source>
        <dbReference type="Proteomes" id="UP001497744"/>
    </source>
</evidence>
<keyword evidence="2" id="KW-0812">Transmembrane</keyword>
<name>A0AAV4M1R5_BABCB</name>
<dbReference type="GeneID" id="94196802"/>
<dbReference type="RefSeq" id="XP_067717390.1">
    <property type="nucleotide sequence ID" value="XM_067861289.1"/>
</dbReference>
<dbReference type="EMBL" id="BPLF01000004">
    <property type="protein sequence ID" value="GIX65321.1"/>
    <property type="molecule type" value="Genomic_DNA"/>
</dbReference>
<gene>
    <name evidence="4" type="ORF">BcabD6B2_47560</name>
</gene>